<dbReference type="Proteomes" id="UP000019335">
    <property type="component" value="Chromosome 12"/>
</dbReference>
<dbReference type="InterPro" id="IPR009028">
    <property type="entry name" value="Coatomer/calthrin_app_sub_C"/>
</dbReference>
<dbReference type="Gene3D" id="3.30.310.10">
    <property type="entry name" value="TATA-Binding Protein"/>
    <property type="match status" value="1"/>
</dbReference>
<dbReference type="GO" id="GO:0030122">
    <property type="term" value="C:AP-2 adaptor complex"/>
    <property type="evidence" value="ECO:0007669"/>
    <property type="project" value="InterPro"/>
</dbReference>
<evidence type="ECO:0000256" key="5">
    <source>
        <dbReference type="ARBA" id="ARBA00023136"/>
    </source>
</evidence>
<organism evidence="11 12">
    <name type="scientific">Nannochloropsis gaditana</name>
    <dbReference type="NCBI Taxonomy" id="72520"/>
    <lineage>
        <taxon>Eukaryota</taxon>
        <taxon>Sar</taxon>
        <taxon>Stramenopiles</taxon>
        <taxon>Ochrophyta</taxon>
        <taxon>Eustigmatophyceae</taxon>
        <taxon>Eustigmatales</taxon>
        <taxon>Monodopsidaceae</taxon>
        <taxon>Nannochloropsis</taxon>
    </lineage>
</organism>
<accession>W7TFV9</accession>
<dbReference type="InterPro" id="IPR013041">
    <property type="entry name" value="Clathrin_app_Ig-like_sf"/>
</dbReference>
<evidence type="ECO:0000256" key="8">
    <source>
        <dbReference type="PIRSR" id="PIRSR037091-1"/>
    </source>
</evidence>
<dbReference type="EMBL" id="AZIL01001062">
    <property type="protein sequence ID" value="EWM24997.1"/>
    <property type="molecule type" value="Genomic_DNA"/>
</dbReference>
<feature type="binding site" evidence="8">
    <location>
        <position position="110"/>
    </location>
    <ligand>
        <name>a 1,2-diacyl-sn-glycero-3-phospho-(1D-myo-inositol-3,4,5-trisphosphate)</name>
        <dbReference type="ChEBI" id="CHEBI:57836"/>
    </ligand>
</feature>
<evidence type="ECO:0000256" key="9">
    <source>
        <dbReference type="SAM" id="MobiDB-lite"/>
    </source>
</evidence>
<keyword evidence="3 7" id="KW-0254">Endocytosis</keyword>
<dbReference type="SUPFAM" id="SSF48371">
    <property type="entry name" value="ARM repeat"/>
    <property type="match status" value="1"/>
</dbReference>
<sequence length="1060" mass="115646">MIQWLCHRLVCGVPCTVFLVFGHAFLSLRPSSHVCISFRPLRPPPYQASQLGMNALNLPGFSSGDQARGLLNFITDIRNCTSREAEQMRIDKELANIRHKFSSPATLSPYQRKKYVWKLVYIFTLGYEVDFGHMEIIALISSGKFSEKSVGYVAVSLLMKADNEMMTLVVNSVRNDLLSHNNYFQALALASIANIGGAEFAEALTPDVQRVLTSRDTDSVVRKKAALCLLKLFRTNPDNITHPEWAPQMARLLEERHLGLLLSAMSLLIALASKVPRDYEICVPYVIALLSRLVLTPRAVMDDYLYYNTPSPWLQVKFLKYLQLYPPPEDSVQAERLTDSLRKILTHTAVSDTVNKSNADHAILFEAVNVVLSQGQAAHAGLKAQALTLLGRFISVKEPNIRYLGLEALGRFAQLAEGRGGEEGVKKHMSTVFVSLKDADISVRRQALDLVFAMCDASNARDIVGELTTNLATADAGIREEMVLKIAVLAERYATDLRWYVDTVLQLIHLAGDYVADDVWHRIIQIVTGHKDLQAYAAENCFRALEARNVHEAAVLVGGYVLGEFGYLIAEQPGRGGEVQVRVLQKHFAGTTPRTKALLLSTYAKLENLYPEVRPLVLPTFEKYTPSTELELQQRACEYASLVSQGDDILDGVLQEMPAWPEDKESALEARLRKKQEASEDRTGFQKSGEGGMEDNGATRGGRNEGGSSRKTGPMRPTAAGFSGKGNGGGGGVEDLLNLGSGEAVNAGPTAALTTAMGKASISPASAEDDLLGITDSGGDTAASGIRTSGVSNAGTEAGVHGIPEEMRPRLETAFKALITTVSGVLFENDKLQVGIKHDYRGSQGKMVLFYGNKTSEALTDFAASVTKTFYLQMESQDPPKIVAAGEQAKQSLSMEVMKPFDYSDAPELLLSYTFQGQKHLYELTLPIVPTSFFEPVTLAAPDYMARWRSLEGQSRERQEILQQPANFSYDSSALVAFRLKILDGLHLAQAQGLDQNDLSLSAVGSLRTGTAGPDGGKISVGALLRIEVNAQVRAMRITARAVHGTVAAALVNTIKALVT</sequence>
<feature type="compositionally biased region" description="Gly residues" evidence="9">
    <location>
        <begin position="723"/>
        <end position="733"/>
    </location>
</feature>
<dbReference type="InterPro" id="IPR017104">
    <property type="entry name" value="AP2_complex_asu"/>
</dbReference>
<dbReference type="Gene3D" id="2.60.40.1230">
    <property type="match status" value="1"/>
</dbReference>
<evidence type="ECO:0000256" key="6">
    <source>
        <dbReference type="ARBA" id="ARBA00023176"/>
    </source>
</evidence>
<dbReference type="Gene3D" id="1.25.10.10">
    <property type="entry name" value="Leucine-rich Repeat Variant"/>
    <property type="match status" value="1"/>
</dbReference>
<proteinExistence type="inferred from homology"/>
<comment type="caution">
    <text evidence="11">The sequence shown here is derived from an EMBL/GenBank/DDBJ whole genome shotgun (WGS) entry which is preliminary data.</text>
</comment>
<comment type="function">
    <text evidence="7">Adaptins are components of the adaptor complexes which link clathrin to receptors in coated vesicles. Clathrin-associated protein complexes are believed to interact with the cytoplasmic tails of membrane proteins, leading to their selection and concentration.</text>
</comment>
<dbReference type="GO" id="GO:0072583">
    <property type="term" value="P:clathrin-dependent endocytosis"/>
    <property type="evidence" value="ECO:0007669"/>
    <property type="project" value="InterPro"/>
</dbReference>
<feature type="binding site" evidence="8">
    <location>
        <begin position="68"/>
        <end position="69"/>
    </location>
    <ligand>
        <name>a 1,2-diacyl-sn-glycero-3-phospho-(1D-myo-inositol-3,4,5-trisphosphate)</name>
        <dbReference type="ChEBI" id="CHEBI:57836"/>
    </ligand>
</feature>
<dbReference type="Pfam" id="PF01602">
    <property type="entry name" value="Adaptin_N"/>
    <property type="match status" value="1"/>
</dbReference>
<evidence type="ECO:0000313" key="12">
    <source>
        <dbReference type="Proteomes" id="UP000019335"/>
    </source>
</evidence>
<feature type="binding site" evidence="8">
    <location>
        <position position="100"/>
    </location>
    <ligand>
        <name>a 1,2-diacyl-sn-glycero-3-phospho-(1D-myo-inositol-3,4,5-trisphosphate)</name>
        <dbReference type="ChEBI" id="CHEBI:57836"/>
    </ligand>
</feature>
<evidence type="ECO:0000256" key="4">
    <source>
        <dbReference type="ARBA" id="ARBA00022927"/>
    </source>
</evidence>
<dbReference type="InterPro" id="IPR016024">
    <property type="entry name" value="ARM-type_fold"/>
</dbReference>
<dbReference type="Pfam" id="PF02296">
    <property type="entry name" value="Alpha_adaptin_C"/>
    <property type="match status" value="1"/>
</dbReference>
<dbReference type="SUPFAM" id="SSF49348">
    <property type="entry name" value="Clathrin adaptor appendage domain"/>
    <property type="match status" value="1"/>
</dbReference>
<evidence type="ECO:0000313" key="11">
    <source>
        <dbReference type="EMBL" id="EWM24997.1"/>
    </source>
</evidence>
<dbReference type="PANTHER" id="PTHR22780">
    <property type="entry name" value="ADAPTIN, ALPHA/GAMMA/EPSILON"/>
    <property type="match status" value="1"/>
</dbReference>
<feature type="region of interest" description="Disordered" evidence="9">
    <location>
        <begin position="664"/>
        <end position="735"/>
    </location>
</feature>
<dbReference type="GO" id="GO:0035615">
    <property type="term" value="F:clathrin adaptor activity"/>
    <property type="evidence" value="ECO:0007669"/>
    <property type="project" value="InterPro"/>
</dbReference>
<evidence type="ECO:0000256" key="2">
    <source>
        <dbReference type="ARBA" id="ARBA00022448"/>
    </source>
</evidence>
<dbReference type="OrthoDB" id="413467at2759"/>
<evidence type="ECO:0000256" key="1">
    <source>
        <dbReference type="ARBA" id="ARBA00004277"/>
    </source>
</evidence>
<dbReference type="GO" id="GO:0006886">
    <property type="term" value="P:intracellular protein transport"/>
    <property type="evidence" value="ECO:0007669"/>
    <property type="project" value="UniProtKB-UniRule"/>
</dbReference>
<keyword evidence="12" id="KW-1185">Reference proteome</keyword>
<comment type="similarity">
    <text evidence="7">Belongs to the adaptor complexes large subunit family.</text>
</comment>
<evidence type="ECO:0000256" key="3">
    <source>
        <dbReference type="ARBA" id="ARBA00022583"/>
    </source>
</evidence>
<dbReference type="PIRSF" id="PIRSF037091">
    <property type="entry name" value="AP2_complex_alpha"/>
    <property type="match status" value="1"/>
</dbReference>
<feature type="domain" description="Clathrin adaptor alpha/beta/gamma-adaptin appendage Ig-like subdomain" evidence="10">
    <location>
        <begin position="816"/>
        <end position="927"/>
    </location>
</feature>
<keyword evidence="5 7" id="KW-0472">Membrane</keyword>
<dbReference type="InterPro" id="IPR002553">
    <property type="entry name" value="Clathrin/coatomer_adapt-like_N"/>
</dbReference>
<dbReference type="SUPFAM" id="SSF55711">
    <property type="entry name" value="Subdomain of clathrin and coatomer appendage domain"/>
    <property type="match status" value="1"/>
</dbReference>
<dbReference type="SMART" id="SM00809">
    <property type="entry name" value="Alpha_adaptinC2"/>
    <property type="match status" value="1"/>
</dbReference>
<gene>
    <name evidence="11" type="ORF">Naga_100068g26</name>
</gene>
<dbReference type="InterPro" id="IPR003164">
    <property type="entry name" value="Clathrin_a-adaptin_app_sub_C"/>
</dbReference>
<feature type="binding site" evidence="8">
    <location>
        <begin position="114"/>
        <end position="118"/>
    </location>
    <ligand>
        <name>a 1,2-diacyl-sn-glycero-3-phospho-(1D-myo-inositol-3,4,5-trisphosphate)</name>
        <dbReference type="ChEBI" id="CHEBI:57836"/>
    </ligand>
</feature>
<keyword evidence="2 7" id="KW-0813">Transport</keyword>
<name>W7TFV9_9STRA</name>
<dbReference type="InterPro" id="IPR050840">
    <property type="entry name" value="Adaptor_Complx_Large_Subunit"/>
</dbReference>
<dbReference type="Pfam" id="PF02883">
    <property type="entry name" value="Alpha_adaptinC2"/>
    <property type="match status" value="1"/>
</dbReference>
<dbReference type="InterPro" id="IPR008152">
    <property type="entry name" value="Clathrin_a/b/g-adaptin_app_Ig"/>
</dbReference>
<keyword evidence="6 7" id="KW-0168">Coated pit</keyword>
<protein>
    <recommendedName>
        <fullName evidence="7">AP-2 complex subunit alpha</fullName>
    </recommendedName>
</protein>
<comment type="subcellular location">
    <subcellularLocation>
        <location evidence="1">Membrane</location>
        <location evidence="1">Coated pit</location>
        <topology evidence="1">Peripheral membrane protein</topology>
        <orientation evidence="1">Cytoplasmic side</orientation>
    </subcellularLocation>
</comment>
<keyword evidence="4 7" id="KW-0653">Protein transport</keyword>
<evidence type="ECO:0000256" key="7">
    <source>
        <dbReference type="PIRNR" id="PIRNR037091"/>
    </source>
</evidence>
<evidence type="ECO:0000259" key="10">
    <source>
        <dbReference type="SMART" id="SM00809"/>
    </source>
</evidence>
<reference evidence="11 12" key="1">
    <citation type="journal article" date="2014" name="Mol. Plant">
        <title>Chromosome Scale Genome Assembly and Transcriptome Profiling of Nannochloropsis gaditana in Nitrogen Depletion.</title>
        <authorList>
            <person name="Corteggiani Carpinelli E."/>
            <person name="Telatin A."/>
            <person name="Vitulo N."/>
            <person name="Forcato C."/>
            <person name="D'Angelo M."/>
            <person name="Schiavon R."/>
            <person name="Vezzi A."/>
            <person name="Giacometti G.M."/>
            <person name="Morosinotto T."/>
            <person name="Valle G."/>
        </authorList>
    </citation>
    <scope>NUCLEOTIDE SEQUENCE [LARGE SCALE GENOMIC DNA]</scope>
    <source>
        <strain evidence="11 12">B-31</strain>
    </source>
</reference>
<feature type="compositionally biased region" description="Basic and acidic residues" evidence="9">
    <location>
        <begin position="664"/>
        <end position="684"/>
    </location>
</feature>
<dbReference type="InterPro" id="IPR012295">
    <property type="entry name" value="TBP_dom_sf"/>
</dbReference>
<dbReference type="AlphaFoldDB" id="W7TFV9"/>
<dbReference type="InterPro" id="IPR011989">
    <property type="entry name" value="ARM-like"/>
</dbReference>